<sequence length="87" mass="9802">MKSNQKLLCDVGVLIRTLRKEKGMSGVDLGVAIGISQQQVSRYENAKSEISITTVFNILSVFNMTPTEFFIRLYENNNNSEIESVSR</sequence>
<reference evidence="2" key="1">
    <citation type="submission" date="2024-02" db="EMBL/GenBank/DDBJ databases">
        <authorList>
            <consortium name="Clinical and Environmental Microbiology Branch: Whole genome sequencing antimicrobial resistance pathogens in the healthcare setting"/>
        </authorList>
    </citation>
    <scope>NUCLEOTIDE SEQUENCE</scope>
    <source>
        <strain evidence="2">2023KU-00017</strain>
    </source>
</reference>
<organism evidence="2">
    <name type="scientific">Morganella morganii</name>
    <name type="common">Proteus morganii</name>
    <dbReference type="NCBI Taxonomy" id="582"/>
    <lineage>
        <taxon>Bacteria</taxon>
        <taxon>Pseudomonadati</taxon>
        <taxon>Pseudomonadota</taxon>
        <taxon>Gammaproteobacteria</taxon>
        <taxon>Enterobacterales</taxon>
        <taxon>Morganellaceae</taxon>
        <taxon>Morganella</taxon>
    </lineage>
</organism>
<gene>
    <name evidence="2" type="ORF">PN925_003874</name>
</gene>
<dbReference type="CDD" id="cd00093">
    <property type="entry name" value="HTH_XRE"/>
    <property type="match status" value="1"/>
</dbReference>
<dbReference type="AlphaFoldDB" id="A0AAI9MUP1"/>
<proteinExistence type="predicted"/>
<accession>A0AAI9MUP1</accession>
<evidence type="ECO:0000259" key="1">
    <source>
        <dbReference type="PROSITE" id="PS50943"/>
    </source>
</evidence>
<dbReference type="Pfam" id="PF01381">
    <property type="entry name" value="HTH_3"/>
    <property type="match status" value="1"/>
</dbReference>
<dbReference type="PROSITE" id="PS50943">
    <property type="entry name" value="HTH_CROC1"/>
    <property type="match status" value="1"/>
</dbReference>
<dbReference type="GO" id="GO:0003677">
    <property type="term" value="F:DNA binding"/>
    <property type="evidence" value="ECO:0007669"/>
    <property type="project" value="InterPro"/>
</dbReference>
<dbReference type="InterPro" id="IPR001387">
    <property type="entry name" value="Cro/C1-type_HTH"/>
</dbReference>
<dbReference type="SMART" id="SM00530">
    <property type="entry name" value="HTH_XRE"/>
    <property type="match status" value="1"/>
</dbReference>
<name>A0AAI9MUP1_MORMO</name>
<feature type="non-terminal residue" evidence="2">
    <location>
        <position position="87"/>
    </location>
</feature>
<dbReference type="EMBL" id="ABKJEP030000094">
    <property type="protein sequence ID" value="EMO9458457.1"/>
    <property type="molecule type" value="Genomic_DNA"/>
</dbReference>
<dbReference type="SUPFAM" id="SSF47413">
    <property type="entry name" value="lambda repressor-like DNA-binding domains"/>
    <property type="match status" value="1"/>
</dbReference>
<protein>
    <submittedName>
        <fullName evidence="2">Helix-turn-helix transcriptional regulator</fullName>
    </submittedName>
</protein>
<dbReference type="Gene3D" id="1.10.260.40">
    <property type="entry name" value="lambda repressor-like DNA-binding domains"/>
    <property type="match status" value="1"/>
</dbReference>
<comment type="caution">
    <text evidence="2">The sequence shown here is derived from an EMBL/GenBank/DDBJ whole genome shotgun (WGS) entry which is preliminary data.</text>
</comment>
<dbReference type="InterPro" id="IPR010982">
    <property type="entry name" value="Lambda_DNA-bd_dom_sf"/>
</dbReference>
<feature type="domain" description="HTH cro/C1-type" evidence="1">
    <location>
        <begin position="15"/>
        <end position="69"/>
    </location>
</feature>
<evidence type="ECO:0000313" key="2">
    <source>
        <dbReference type="EMBL" id="EMO9458457.1"/>
    </source>
</evidence>